<name>A0A1D8G1G3_9ACTN</name>
<dbReference type="AlphaFoldDB" id="A0A1D8G1G3"/>
<keyword evidence="2" id="KW-1185">Reference proteome</keyword>
<dbReference type="Proteomes" id="UP000095349">
    <property type="component" value="Chromosome"/>
</dbReference>
<gene>
    <name evidence="1" type="ORF">A4G23_02139</name>
</gene>
<evidence type="ECO:0000313" key="2">
    <source>
        <dbReference type="Proteomes" id="UP000095349"/>
    </source>
</evidence>
<sequence length="71" mass="7422">MSRVPLAPGARVIDTARMKVATVAGPPDRGGWYTLAAVYTDAVWRARAWTLVPLPPPGGRGDGGLALRPGL</sequence>
<dbReference type="OrthoDB" id="4325920at2"/>
<organism evidence="1 2">
    <name type="scientific">Streptomyces rubrolavendulae</name>
    <dbReference type="NCBI Taxonomy" id="285473"/>
    <lineage>
        <taxon>Bacteria</taxon>
        <taxon>Bacillati</taxon>
        <taxon>Actinomycetota</taxon>
        <taxon>Actinomycetes</taxon>
        <taxon>Kitasatosporales</taxon>
        <taxon>Streptomycetaceae</taxon>
        <taxon>Streptomyces</taxon>
    </lineage>
</organism>
<accession>A0A1D8G1G3</accession>
<dbReference type="GeneID" id="33068596"/>
<protein>
    <submittedName>
        <fullName evidence="1">Uncharacterized protein</fullName>
    </submittedName>
</protein>
<reference evidence="1 2" key="1">
    <citation type="submission" date="2016-09" db="EMBL/GenBank/DDBJ databases">
        <title>Streptomyces rubrolavendulae MJM4426 Genome sequencing and assembly.</title>
        <authorList>
            <person name="Kim J.-G."/>
        </authorList>
    </citation>
    <scope>NUCLEOTIDE SEQUENCE [LARGE SCALE GENOMIC DNA]</scope>
    <source>
        <strain evidence="1 2">MJM4426</strain>
    </source>
</reference>
<proteinExistence type="predicted"/>
<evidence type="ECO:0000313" key="1">
    <source>
        <dbReference type="EMBL" id="AOT59302.1"/>
    </source>
</evidence>
<dbReference type="KEGG" id="srn:A4G23_02139"/>
<dbReference type="PATRIC" id="fig|285473.5.peg.2230"/>
<dbReference type="EMBL" id="CP017316">
    <property type="protein sequence ID" value="AOT59302.1"/>
    <property type="molecule type" value="Genomic_DNA"/>
</dbReference>
<dbReference type="STRING" id="285473.A4G23_02139"/>
<dbReference type="RefSeq" id="WP_069976710.1">
    <property type="nucleotide sequence ID" value="NZ_CP017316.1"/>
</dbReference>